<reference evidence="2" key="1">
    <citation type="journal article" date="2023" name="Plant J.">
        <title>The genome of the king protea, Protea cynaroides.</title>
        <authorList>
            <person name="Chang J."/>
            <person name="Duong T.A."/>
            <person name="Schoeman C."/>
            <person name="Ma X."/>
            <person name="Roodt D."/>
            <person name="Barker N."/>
            <person name="Li Z."/>
            <person name="Van de Peer Y."/>
            <person name="Mizrachi E."/>
        </authorList>
    </citation>
    <scope>NUCLEOTIDE SEQUENCE</scope>
    <source>
        <tissue evidence="2">Young leaves</tissue>
    </source>
</reference>
<proteinExistence type="predicted"/>
<keyword evidence="3" id="KW-1185">Reference proteome</keyword>
<feature type="region of interest" description="Disordered" evidence="1">
    <location>
        <begin position="136"/>
        <end position="176"/>
    </location>
</feature>
<name>A0A9Q0K0I6_9MAGN</name>
<evidence type="ECO:0000313" key="3">
    <source>
        <dbReference type="Proteomes" id="UP001141806"/>
    </source>
</evidence>
<feature type="compositionally biased region" description="Polar residues" evidence="1">
    <location>
        <begin position="10"/>
        <end position="25"/>
    </location>
</feature>
<organism evidence="2 3">
    <name type="scientific">Protea cynaroides</name>
    <dbReference type="NCBI Taxonomy" id="273540"/>
    <lineage>
        <taxon>Eukaryota</taxon>
        <taxon>Viridiplantae</taxon>
        <taxon>Streptophyta</taxon>
        <taxon>Embryophyta</taxon>
        <taxon>Tracheophyta</taxon>
        <taxon>Spermatophyta</taxon>
        <taxon>Magnoliopsida</taxon>
        <taxon>Proteales</taxon>
        <taxon>Proteaceae</taxon>
        <taxon>Protea</taxon>
    </lineage>
</organism>
<gene>
    <name evidence="2" type="ORF">NE237_026470</name>
</gene>
<accession>A0A9Q0K0I6</accession>
<protein>
    <submittedName>
        <fullName evidence="2">Uncharacterized protein</fullName>
    </submittedName>
</protein>
<dbReference type="EMBL" id="JAMYWD010000010">
    <property type="protein sequence ID" value="KAJ4959359.1"/>
    <property type="molecule type" value="Genomic_DNA"/>
</dbReference>
<evidence type="ECO:0000313" key="2">
    <source>
        <dbReference type="EMBL" id="KAJ4959359.1"/>
    </source>
</evidence>
<sequence>MPRPKPIDESTGSLRPVTSQAQAGQEISKGKCALVEGDGLDGNRSKSGKDLPVDVQHKRGATSQHPRLASWPWGRNLDCLGILSTLKIGWIGRPFRGAIANFMLLAANTKYKELKEGVVDDYSAYLSFTDEAKDFGGTTTEEVEGGGEDRSPDFPMFRVPPQAPLVEEGVRDVPTK</sequence>
<comment type="caution">
    <text evidence="2">The sequence shown here is derived from an EMBL/GenBank/DDBJ whole genome shotgun (WGS) entry which is preliminary data.</text>
</comment>
<feature type="compositionally biased region" description="Basic and acidic residues" evidence="1">
    <location>
        <begin position="41"/>
        <end position="57"/>
    </location>
</feature>
<feature type="region of interest" description="Disordered" evidence="1">
    <location>
        <begin position="1"/>
        <end position="66"/>
    </location>
</feature>
<dbReference type="Proteomes" id="UP001141806">
    <property type="component" value="Unassembled WGS sequence"/>
</dbReference>
<dbReference type="AlphaFoldDB" id="A0A9Q0K0I6"/>
<evidence type="ECO:0000256" key="1">
    <source>
        <dbReference type="SAM" id="MobiDB-lite"/>
    </source>
</evidence>